<comment type="caution">
    <text evidence="2">The sequence shown here is derived from an EMBL/GenBank/DDBJ whole genome shotgun (WGS) entry which is preliminary data.</text>
</comment>
<reference evidence="2 3" key="1">
    <citation type="journal article" date="2024" name="BMC Genomics">
        <title>De novo assembly and annotation of Popillia japonica's genome with initial clues to its potential as an invasive pest.</title>
        <authorList>
            <person name="Cucini C."/>
            <person name="Boschi S."/>
            <person name="Funari R."/>
            <person name="Cardaioli E."/>
            <person name="Iannotti N."/>
            <person name="Marturano G."/>
            <person name="Paoli F."/>
            <person name="Bruttini M."/>
            <person name="Carapelli A."/>
            <person name="Frati F."/>
            <person name="Nardi F."/>
        </authorList>
    </citation>
    <scope>NUCLEOTIDE SEQUENCE [LARGE SCALE GENOMIC DNA]</scope>
    <source>
        <strain evidence="2">DMR45628</strain>
    </source>
</reference>
<sequence>MAPLNSVWHNSGDDQTAATTTQEPEEEAHDHEEEDEEEEGLDERIQESDFKFEDFRKKDWMKGSKKATSNSKTLLKD</sequence>
<evidence type="ECO:0000313" key="2">
    <source>
        <dbReference type="EMBL" id="KAK9703330.1"/>
    </source>
</evidence>
<proteinExistence type="predicted"/>
<evidence type="ECO:0000256" key="1">
    <source>
        <dbReference type="SAM" id="MobiDB-lite"/>
    </source>
</evidence>
<dbReference type="Proteomes" id="UP001458880">
    <property type="component" value="Unassembled WGS sequence"/>
</dbReference>
<feature type="region of interest" description="Disordered" evidence="1">
    <location>
        <begin position="1"/>
        <end position="49"/>
    </location>
</feature>
<dbReference type="AlphaFoldDB" id="A0AAW1JHW0"/>
<protein>
    <submittedName>
        <fullName evidence="2">Uncharacterized protein</fullName>
    </submittedName>
</protein>
<name>A0AAW1JHW0_POPJA</name>
<gene>
    <name evidence="2" type="ORF">QE152_g29396</name>
</gene>
<accession>A0AAW1JHW0</accession>
<keyword evidence="3" id="KW-1185">Reference proteome</keyword>
<evidence type="ECO:0000313" key="3">
    <source>
        <dbReference type="Proteomes" id="UP001458880"/>
    </source>
</evidence>
<feature type="compositionally biased region" description="Acidic residues" evidence="1">
    <location>
        <begin position="23"/>
        <end position="41"/>
    </location>
</feature>
<dbReference type="EMBL" id="JASPKY010000372">
    <property type="protein sequence ID" value="KAK9703330.1"/>
    <property type="molecule type" value="Genomic_DNA"/>
</dbReference>
<organism evidence="2 3">
    <name type="scientific">Popillia japonica</name>
    <name type="common">Japanese beetle</name>
    <dbReference type="NCBI Taxonomy" id="7064"/>
    <lineage>
        <taxon>Eukaryota</taxon>
        <taxon>Metazoa</taxon>
        <taxon>Ecdysozoa</taxon>
        <taxon>Arthropoda</taxon>
        <taxon>Hexapoda</taxon>
        <taxon>Insecta</taxon>
        <taxon>Pterygota</taxon>
        <taxon>Neoptera</taxon>
        <taxon>Endopterygota</taxon>
        <taxon>Coleoptera</taxon>
        <taxon>Polyphaga</taxon>
        <taxon>Scarabaeiformia</taxon>
        <taxon>Scarabaeidae</taxon>
        <taxon>Rutelinae</taxon>
        <taxon>Popillia</taxon>
    </lineage>
</organism>